<evidence type="ECO:0000313" key="4">
    <source>
        <dbReference type="EMBL" id="PSN82453.1"/>
    </source>
</evidence>
<comment type="caution">
    <text evidence="4">The sequence shown here is derived from an EMBL/GenBank/DDBJ whole genome shotgun (WGS) entry which is preliminary data.</text>
</comment>
<feature type="transmembrane region" description="Helical" evidence="2">
    <location>
        <begin position="223"/>
        <end position="256"/>
    </location>
</feature>
<feature type="transmembrane region" description="Helical" evidence="2">
    <location>
        <begin position="63"/>
        <end position="87"/>
    </location>
</feature>
<reference evidence="4 5" key="1">
    <citation type="submission" date="2017-04" db="EMBL/GenBank/DDBJ databases">
        <title>Novel microbial lineages endemic to geothermal iron-oxide mats fill important gaps in the evolutionary history of Archaea.</title>
        <authorList>
            <person name="Jay Z.J."/>
            <person name="Beam J.P."/>
            <person name="Dlakic M."/>
            <person name="Rusch D.B."/>
            <person name="Kozubal M.A."/>
            <person name="Inskeep W.P."/>
        </authorList>
    </citation>
    <scope>NUCLEOTIDE SEQUENCE [LARGE SCALE GENOMIC DNA]</scope>
    <source>
        <strain evidence="4">OSP_D</strain>
    </source>
</reference>
<evidence type="ECO:0000256" key="2">
    <source>
        <dbReference type="SAM" id="Phobius"/>
    </source>
</evidence>
<gene>
    <name evidence="4" type="ORF">B9Q01_08010</name>
</gene>
<dbReference type="EMBL" id="NEXC01000073">
    <property type="protein sequence ID" value="PSN82453.1"/>
    <property type="molecule type" value="Genomic_DNA"/>
</dbReference>
<dbReference type="InterPro" id="IPR026870">
    <property type="entry name" value="Zinc_ribbon_dom"/>
</dbReference>
<evidence type="ECO:0000256" key="1">
    <source>
        <dbReference type="SAM" id="MobiDB-lite"/>
    </source>
</evidence>
<organism evidence="4 5">
    <name type="scientific">Candidatus Marsarchaeota G1 archaeon OSP_D</name>
    <dbReference type="NCBI Taxonomy" id="1978155"/>
    <lineage>
        <taxon>Archaea</taxon>
        <taxon>Candidatus Marsarchaeota</taxon>
        <taxon>Candidatus Marsarchaeota group 1</taxon>
    </lineage>
</organism>
<dbReference type="Pfam" id="PF13240">
    <property type="entry name" value="Zn_Ribbon_1"/>
    <property type="match status" value="1"/>
</dbReference>
<feature type="transmembrane region" description="Helical" evidence="2">
    <location>
        <begin position="119"/>
        <end position="137"/>
    </location>
</feature>
<feature type="region of interest" description="Disordered" evidence="1">
    <location>
        <begin position="262"/>
        <end position="281"/>
    </location>
</feature>
<keyword evidence="2" id="KW-0472">Membrane</keyword>
<keyword evidence="2" id="KW-1133">Transmembrane helix</keyword>
<feature type="domain" description="Zinc-ribbon" evidence="3">
    <location>
        <begin position="4"/>
        <end position="25"/>
    </location>
</feature>
<evidence type="ECO:0000313" key="5">
    <source>
        <dbReference type="Proteomes" id="UP000240880"/>
    </source>
</evidence>
<name>A0A2R6A839_9ARCH</name>
<dbReference type="Proteomes" id="UP000240880">
    <property type="component" value="Unassembled WGS sequence"/>
</dbReference>
<accession>A0A2R6A839</accession>
<feature type="transmembrane region" description="Helical" evidence="2">
    <location>
        <begin position="158"/>
        <end position="182"/>
    </location>
</feature>
<sequence length="281" mass="30089">MTKYCTQCGHPNDDSAKFCASCGTSFSIQTAPPQPPTQGAQAYQQPRYRFESALSVFTKNFGLIAPMVIFFVVDLIISAIVLAVLFLVFLHGSLYSASFVALPLVLGGVTGVILNFVSYFLLGIFASILIVEARNAVSNTPYSFRSARKEVSSRLSEVLPLCVILGVIAALFSFLPFLGWLLKGLLLMYFVAIEGLMFTRASRASSAISDAASLLSEVLNQDALSFVVILVASLLSVVPILNIFTLPYVALVLLVYLSEKGATPSSPPQPPTPYVASPASA</sequence>
<proteinExistence type="predicted"/>
<protein>
    <recommendedName>
        <fullName evidence="3">Zinc-ribbon domain-containing protein</fullName>
    </recommendedName>
</protein>
<keyword evidence="2" id="KW-0812">Transmembrane</keyword>
<dbReference type="AlphaFoldDB" id="A0A2R6A839"/>
<evidence type="ECO:0000259" key="3">
    <source>
        <dbReference type="Pfam" id="PF13240"/>
    </source>
</evidence>